<dbReference type="EMBL" id="SMAI01000003">
    <property type="protein sequence ID" value="TCT06220.1"/>
    <property type="molecule type" value="Genomic_DNA"/>
</dbReference>
<dbReference type="InterPro" id="IPR011008">
    <property type="entry name" value="Dimeric_a/b-barrel"/>
</dbReference>
<reference evidence="1 2" key="1">
    <citation type="submission" date="2019-03" db="EMBL/GenBank/DDBJ databases">
        <title>Genomic Encyclopedia of Type Strains, Phase IV (KMG-IV): sequencing the most valuable type-strain genomes for metagenomic binning, comparative biology and taxonomic classification.</title>
        <authorList>
            <person name="Goeker M."/>
        </authorList>
    </citation>
    <scope>NUCLEOTIDE SEQUENCE [LARGE SCALE GENOMIC DNA]</scope>
    <source>
        <strain evidence="1 2">DSM 9035</strain>
    </source>
</reference>
<dbReference type="SUPFAM" id="SSF54909">
    <property type="entry name" value="Dimeric alpha+beta barrel"/>
    <property type="match status" value="1"/>
</dbReference>
<gene>
    <name evidence="1" type="ORF">EDC64_103324</name>
</gene>
<dbReference type="Proteomes" id="UP000294664">
    <property type="component" value="Unassembled WGS sequence"/>
</dbReference>
<organism evidence="1 2">
    <name type="scientific">Aquabacter spiritensis</name>
    <dbReference type="NCBI Taxonomy" id="933073"/>
    <lineage>
        <taxon>Bacteria</taxon>
        <taxon>Pseudomonadati</taxon>
        <taxon>Pseudomonadota</taxon>
        <taxon>Alphaproteobacteria</taxon>
        <taxon>Hyphomicrobiales</taxon>
        <taxon>Xanthobacteraceae</taxon>
        <taxon>Aquabacter</taxon>
    </lineage>
</organism>
<evidence type="ECO:0008006" key="3">
    <source>
        <dbReference type="Google" id="ProtNLM"/>
    </source>
</evidence>
<name>A0A4R3LZR9_9HYPH</name>
<accession>A0A4R3LZR9</accession>
<proteinExistence type="predicted"/>
<dbReference type="AlphaFoldDB" id="A0A4R3LZR9"/>
<sequence>MSGYVYLAHLSIPRDMEDAFNALYDSGYVPNLLQVPGVRACRRFKLEWSDSEMPEYLAFYEVDSPDVPKSAAWKEASVRCGWAEKIRPHLTTRRHGLFRELSQAESEAASAIPPGT</sequence>
<keyword evidence="2" id="KW-1185">Reference proteome</keyword>
<comment type="caution">
    <text evidence="1">The sequence shown here is derived from an EMBL/GenBank/DDBJ whole genome shotgun (WGS) entry which is preliminary data.</text>
</comment>
<evidence type="ECO:0000313" key="2">
    <source>
        <dbReference type="Proteomes" id="UP000294664"/>
    </source>
</evidence>
<protein>
    <recommendedName>
        <fullName evidence="3">NIPSNAP protein</fullName>
    </recommendedName>
</protein>
<dbReference type="RefSeq" id="WP_132030729.1">
    <property type="nucleotide sequence ID" value="NZ_SMAI01000003.1"/>
</dbReference>
<dbReference type="OrthoDB" id="3034735at2"/>
<evidence type="ECO:0000313" key="1">
    <source>
        <dbReference type="EMBL" id="TCT06220.1"/>
    </source>
</evidence>